<evidence type="ECO:0000256" key="6">
    <source>
        <dbReference type="SAM" id="MobiDB-lite"/>
    </source>
</evidence>
<dbReference type="Gene3D" id="2.10.25.10">
    <property type="entry name" value="Laminin"/>
    <property type="match status" value="2"/>
</dbReference>
<keyword evidence="1" id="KW-0245">EGF-like domain</keyword>
<dbReference type="InterPro" id="IPR042235">
    <property type="entry name" value="ZP-C_dom"/>
</dbReference>
<dbReference type="Pfam" id="PF23344">
    <property type="entry name" value="ZP-N"/>
    <property type="match status" value="1"/>
</dbReference>
<dbReference type="AlphaFoldDB" id="A0AAD9QQV3"/>
<dbReference type="InterPro" id="IPR048290">
    <property type="entry name" value="ZP_chr"/>
</dbReference>
<gene>
    <name evidence="9" type="ORF">P5673_010862</name>
</gene>
<feature type="domain" description="ZP" evidence="8">
    <location>
        <begin position="234"/>
        <end position="481"/>
    </location>
</feature>
<proteinExistence type="predicted"/>
<reference evidence="9" key="2">
    <citation type="journal article" date="2023" name="Science">
        <title>Genomic signatures of disease resistance in endangered staghorn corals.</title>
        <authorList>
            <person name="Vollmer S.V."/>
            <person name="Selwyn J.D."/>
            <person name="Despard B.A."/>
            <person name="Roesel C.L."/>
        </authorList>
    </citation>
    <scope>NUCLEOTIDE SEQUENCE</scope>
    <source>
        <strain evidence="9">K2</strain>
    </source>
</reference>
<dbReference type="SMART" id="SM00241">
    <property type="entry name" value="ZP"/>
    <property type="match status" value="1"/>
</dbReference>
<protein>
    <submittedName>
        <fullName evidence="9">Oncoprotein-induced transcript 3 protein</fullName>
    </submittedName>
</protein>
<evidence type="ECO:0000259" key="8">
    <source>
        <dbReference type="PROSITE" id="PS51034"/>
    </source>
</evidence>
<dbReference type="Gene3D" id="2.60.40.3210">
    <property type="entry name" value="Zona pellucida, ZP-N domain"/>
    <property type="match status" value="1"/>
</dbReference>
<dbReference type="SMART" id="SM00179">
    <property type="entry name" value="EGF_CA"/>
    <property type="match status" value="2"/>
</dbReference>
<organism evidence="9 10">
    <name type="scientific">Acropora cervicornis</name>
    <name type="common">Staghorn coral</name>
    <dbReference type="NCBI Taxonomy" id="6130"/>
    <lineage>
        <taxon>Eukaryota</taxon>
        <taxon>Metazoa</taxon>
        <taxon>Cnidaria</taxon>
        <taxon>Anthozoa</taxon>
        <taxon>Hexacorallia</taxon>
        <taxon>Scleractinia</taxon>
        <taxon>Astrocoeniina</taxon>
        <taxon>Acroporidae</taxon>
        <taxon>Acropora</taxon>
    </lineage>
</organism>
<comment type="caution">
    <text evidence="9">The sequence shown here is derived from an EMBL/GenBank/DDBJ whole genome shotgun (WGS) entry which is preliminary data.</text>
</comment>
<sequence>MSMRGNYSVTMDRGAVVGLGCTSDGPPTPGIGSTTSWPFNVDECSNPPSIVSRKKRNIWYWPYRSATPLLPVGFTPPLPASFAIQSTAAIYSPPNLLTSSPTENLSRKSFTTTPLPAVSSATYASPSLLKSSPTTSTAMVIPTASRVPFVLHLPANCQHNCVNTWGSFYCRCRQGYKLQADGKTCEDINECETKNGGCTHQCTNTPGSHYCKCREGTTMSIDNKTCHEPGINVRCTDDAMSISLERKSFKGFNPNTLTLLYSSCRASYNDTHITLRTSLNDCGTTHNESEDAITFYNEVRSVQFSPGTVITREQNVSIPFYCSFGRKAIVRNPSFKPWKNYVTSAEGGYGNFTFTMDMFKTSNYYTPYGYNDYPITVNLQDRLFLQIAVKSHQSNLVVFVDTCRATPSTDPYAVPQYIFIQRGCGLDSTLNYSYSINSKQRFSIQAFLFIQDHPVVHFHCEVLACHRNTALSRCLQGCSRSRGRRDEDPGSESTQVYEMSSGPIKFQKTNPGKMDKSTDVQTNMGLVTGVAAAGGIFLFLAIALAVAVVMVKKSFKGALADRNRAYAMEQFSKYVKEEKDNDGFSQDDDVNESGEQNFNKNAFT</sequence>
<name>A0AAD9QQV3_ACRCE</name>
<dbReference type="PROSITE" id="PS51034">
    <property type="entry name" value="ZP_2"/>
    <property type="match status" value="1"/>
</dbReference>
<dbReference type="InterPro" id="IPR055356">
    <property type="entry name" value="ZP-N"/>
</dbReference>
<reference evidence="9" key="1">
    <citation type="journal article" date="2023" name="G3 (Bethesda)">
        <title>Whole genome assembly and annotation of the endangered Caribbean coral Acropora cervicornis.</title>
        <authorList>
            <person name="Selwyn J.D."/>
            <person name="Vollmer S.V."/>
        </authorList>
    </citation>
    <scope>NUCLEOTIDE SEQUENCE</scope>
    <source>
        <strain evidence="9">K2</strain>
    </source>
</reference>
<keyword evidence="3" id="KW-0677">Repeat</keyword>
<dbReference type="PRINTS" id="PR00023">
    <property type="entry name" value="ZPELLUCIDA"/>
</dbReference>
<evidence type="ECO:0000256" key="5">
    <source>
        <dbReference type="ARBA" id="ARBA00023180"/>
    </source>
</evidence>
<feature type="compositionally biased region" description="Polar residues" evidence="6">
    <location>
        <begin position="593"/>
        <end position="604"/>
    </location>
</feature>
<dbReference type="InterPro" id="IPR055355">
    <property type="entry name" value="ZP-C"/>
</dbReference>
<feature type="region of interest" description="Disordered" evidence="6">
    <location>
        <begin position="578"/>
        <end position="604"/>
    </location>
</feature>
<keyword evidence="4" id="KW-1015">Disulfide bond</keyword>
<evidence type="ECO:0000256" key="3">
    <source>
        <dbReference type="ARBA" id="ARBA00022737"/>
    </source>
</evidence>
<dbReference type="Proteomes" id="UP001249851">
    <property type="component" value="Unassembled WGS sequence"/>
</dbReference>
<evidence type="ECO:0000313" key="10">
    <source>
        <dbReference type="Proteomes" id="UP001249851"/>
    </source>
</evidence>
<evidence type="ECO:0000313" key="9">
    <source>
        <dbReference type="EMBL" id="KAK2565689.1"/>
    </source>
</evidence>
<dbReference type="Pfam" id="PF14670">
    <property type="entry name" value="FXa_inhibition"/>
    <property type="match status" value="1"/>
</dbReference>
<dbReference type="GO" id="GO:0005509">
    <property type="term" value="F:calcium ion binding"/>
    <property type="evidence" value="ECO:0007669"/>
    <property type="project" value="InterPro"/>
</dbReference>
<keyword evidence="2" id="KW-0732">Signal</keyword>
<keyword evidence="7" id="KW-0472">Membrane</keyword>
<dbReference type="SMART" id="SM00181">
    <property type="entry name" value="EGF"/>
    <property type="match status" value="2"/>
</dbReference>
<dbReference type="InterPro" id="IPR009030">
    <property type="entry name" value="Growth_fac_rcpt_cys_sf"/>
</dbReference>
<dbReference type="SUPFAM" id="SSF57184">
    <property type="entry name" value="Growth factor receptor domain"/>
    <property type="match status" value="1"/>
</dbReference>
<dbReference type="FunFam" id="2.10.25.10:FF:000041">
    <property type="entry name" value="matrilin-2 isoform X1"/>
    <property type="match status" value="1"/>
</dbReference>
<dbReference type="InterPro" id="IPR026823">
    <property type="entry name" value="cEGF"/>
</dbReference>
<dbReference type="Pfam" id="PF00100">
    <property type="entry name" value="Zona_pellucida"/>
    <property type="match status" value="1"/>
</dbReference>
<evidence type="ECO:0000256" key="7">
    <source>
        <dbReference type="SAM" id="Phobius"/>
    </source>
</evidence>
<feature type="transmembrane region" description="Helical" evidence="7">
    <location>
        <begin position="524"/>
        <end position="551"/>
    </location>
</feature>
<dbReference type="Pfam" id="PF12662">
    <property type="entry name" value="cEGF"/>
    <property type="match status" value="1"/>
</dbReference>
<keyword evidence="10" id="KW-1185">Reference proteome</keyword>
<dbReference type="Gene3D" id="2.60.40.4100">
    <property type="entry name" value="Zona pellucida, ZP-C domain"/>
    <property type="match status" value="1"/>
</dbReference>
<dbReference type="PANTHER" id="PTHR14002">
    <property type="entry name" value="ENDOGLIN/TGF-BETA RECEPTOR TYPE III"/>
    <property type="match status" value="1"/>
</dbReference>
<dbReference type="PANTHER" id="PTHR14002:SF43">
    <property type="entry name" value="DELTA-LIKE PROTEIN"/>
    <property type="match status" value="1"/>
</dbReference>
<keyword evidence="7" id="KW-1133">Transmembrane helix</keyword>
<dbReference type="InterPro" id="IPR000742">
    <property type="entry name" value="EGF"/>
</dbReference>
<evidence type="ECO:0000256" key="2">
    <source>
        <dbReference type="ARBA" id="ARBA00022729"/>
    </source>
</evidence>
<dbReference type="CDD" id="cd00054">
    <property type="entry name" value="EGF_CA"/>
    <property type="match status" value="1"/>
</dbReference>
<keyword evidence="5" id="KW-0325">Glycoprotein</keyword>
<dbReference type="InterPro" id="IPR001881">
    <property type="entry name" value="EGF-like_Ca-bd_dom"/>
</dbReference>
<dbReference type="InterPro" id="IPR001507">
    <property type="entry name" value="ZP_dom"/>
</dbReference>
<accession>A0AAD9QQV3</accession>
<keyword evidence="7" id="KW-0812">Transmembrane</keyword>
<evidence type="ECO:0000256" key="1">
    <source>
        <dbReference type="ARBA" id="ARBA00022536"/>
    </source>
</evidence>
<evidence type="ECO:0000256" key="4">
    <source>
        <dbReference type="ARBA" id="ARBA00023157"/>
    </source>
</evidence>
<dbReference type="EMBL" id="JARQWQ010000019">
    <property type="protein sequence ID" value="KAK2565689.1"/>
    <property type="molecule type" value="Genomic_DNA"/>
</dbReference>